<evidence type="ECO:0000259" key="1">
    <source>
        <dbReference type="PROSITE" id="PS51819"/>
    </source>
</evidence>
<proteinExistence type="predicted"/>
<protein>
    <recommendedName>
        <fullName evidence="1">VOC domain-containing protein</fullName>
    </recommendedName>
</protein>
<name>A0A839QP03_9MICC</name>
<dbReference type="InterPro" id="IPR037523">
    <property type="entry name" value="VOC_core"/>
</dbReference>
<dbReference type="PROSITE" id="PS51819">
    <property type="entry name" value="VOC"/>
    <property type="match status" value="1"/>
</dbReference>
<keyword evidence="3" id="KW-1185">Reference proteome</keyword>
<dbReference type="AlphaFoldDB" id="A0A839QP03"/>
<feature type="domain" description="VOC" evidence="1">
    <location>
        <begin position="17"/>
        <end position="144"/>
    </location>
</feature>
<evidence type="ECO:0000313" key="2">
    <source>
        <dbReference type="EMBL" id="MBB2995726.1"/>
    </source>
</evidence>
<gene>
    <name evidence="2" type="ORF">E9229_001917</name>
</gene>
<dbReference type="SUPFAM" id="SSF54593">
    <property type="entry name" value="Glyoxalase/Bleomycin resistance protein/Dihydroxybiphenyl dioxygenase"/>
    <property type="match status" value="1"/>
</dbReference>
<reference evidence="2 3" key="1">
    <citation type="submission" date="2020-08" db="EMBL/GenBank/DDBJ databases">
        <title>Sequencing the genomes of 1000 actinobacteria strains.</title>
        <authorList>
            <person name="Klenk H.-P."/>
        </authorList>
    </citation>
    <scope>NUCLEOTIDE SEQUENCE [LARGE SCALE GENOMIC DNA]</scope>
    <source>
        <strain evidence="2 3">DSM 22826</strain>
    </source>
</reference>
<sequence>MGSSSTSRIDSTGNVVDLDHTSFAVHNALEWGMRLRRDLGATPIIGEALSEFRYLLLYLGSAAQGARIELIEPTGPGFLQRNLEKRGEGPHHITFTVPDVGVAVAAARSLGLTVVGEHYEHPPWREAFIMPDPVHGVVIQLAQSERSYPLPKELLSTRTRNIDELPSVLGATEPLWWADVWDAEPSALGTLGKTHLGSTDRTASQQLFGDVLGGSETRDGDSLTFAWPSGAIQVNVGETAGIQGMSLSGTGLDELFIGSVRLGDFD</sequence>
<evidence type="ECO:0000313" key="3">
    <source>
        <dbReference type="Proteomes" id="UP000523000"/>
    </source>
</evidence>
<comment type="caution">
    <text evidence="2">The sequence shown here is derived from an EMBL/GenBank/DDBJ whole genome shotgun (WGS) entry which is preliminary data.</text>
</comment>
<organism evidence="2 3">
    <name type="scientific">Paeniglutamicibacter cryotolerans</name>
    <dbReference type="NCBI Taxonomy" id="670079"/>
    <lineage>
        <taxon>Bacteria</taxon>
        <taxon>Bacillati</taxon>
        <taxon>Actinomycetota</taxon>
        <taxon>Actinomycetes</taxon>
        <taxon>Micrococcales</taxon>
        <taxon>Micrococcaceae</taxon>
        <taxon>Paeniglutamicibacter</taxon>
    </lineage>
</organism>
<dbReference type="InterPro" id="IPR029068">
    <property type="entry name" value="Glyas_Bleomycin-R_OHBP_Dase"/>
</dbReference>
<dbReference type="EMBL" id="JACHVS010000001">
    <property type="protein sequence ID" value="MBB2995726.1"/>
    <property type="molecule type" value="Genomic_DNA"/>
</dbReference>
<dbReference type="Gene3D" id="3.10.180.10">
    <property type="entry name" value="2,3-Dihydroxybiphenyl 1,2-Dioxygenase, domain 1"/>
    <property type="match status" value="1"/>
</dbReference>
<dbReference type="RefSeq" id="WP_183510928.1">
    <property type="nucleotide sequence ID" value="NZ_BAABGK010000001.1"/>
</dbReference>
<accession>A0A839QP03</accession>
<dbReference type="Pfam" id="PF13669">
    <property type="entry name" value="Glyoxalase_4"/>
    <property type="match status" value="1"/>
</dbReference>
<dbReference type="Proteomes" id="UP000523000">
    <property type="component" value="Unassembled WGS sequence"/>
</dbReference>